<evidence type="ECO:0000313" key="2">
    <source>
        <dbReference type="Proteomes" id="UP000691718"/>
    </source>
</evidence>
<name>A0A8S3XZ11_PARAO</name>
<accession>A0A8S3XZ11</accession>
<keyword evidence="2" id="KW-1185">Reference proteome</keyword>
<dbReference type="EMBL" id="CAJQZP010001441">
    <property type="protein sequence ID" value="CAG5046624.1"/>
    <property type="molecule type" value="Genomic_DNA"/>
</dbReference>
<dbReference type="PANTHER" id="PTHR23227">
    <property type="entry name" value="BUCENTAUR RELATED"/>
    <property type="match status" value="1"/>
</dbReference>
<protein>
    <submittedName>
        <fullName evidence="1">(apollo) hypothetical protein</fullName>
    </submittedName>
</protein>
<dbReference type="InterPro" id="IPR027124">
    <property type="entry name" value="Swc5/CFDP1/2"/>
</dbReference>
<gene>
    <name evidence="1" type="ORF">PAPOLLO_LOCUS23656</name>
</gene>
<dbReference type="Proteomes" id="UP000691718">
    <property type="component" value="Unassembled WGS sequence"/>
</dbReference>
<organism evidence="1 2">
    <name type="scientific">Parnassius apollo</name>
    <name type="common">Apollo butterfly</name>
    <name type="synonym">Papilio apollo</name>
    <dbReference type="NCBI Taxonomy" id="110799"/>
    <lineage>
        <taxon>Eukaryota</taxon>
        <taxon>Metazoa</taxon>
        <taxon>Ecdysozoa</taxon>
        <taxon>Arthropoda</taxon>
        <taxon>Hexapoda</taxon>
        <taxon>Insecta</taxon>
        <taxon>Pterygota</taxon>
        <taxon>Neoptera</taxon>
        <taxon>Endopterygota</taxon>
        <taxon>Lepidoptera</taxon>
        <taxon>Glossata</taxon>
        <taxon>Ditrysia</taxon>
        <taxon>Papilionoidea</taxon>
        <taxon>Papilionidae</taxon>
        <taxon>Parnassiinae</taxon>
        <taxon>Parnassini</taxon>
        <taxon>Parnassius</taxon>
        <taxon>Parnassius</taxon>
    </lineage>
</organism>
<comment type="caution">
    <text evidence="1">The sequence shown here is derived from an EMBL/GenBank/DDBJ whole genome shotgun (WGS) entry which is preliminary data.</text>
</comment>
<sequence length="125" mass="14322">MLDPVTRRITITMPLPNPPCISQGGFGYGTLNKGGEQILELCTRHHLAIVNTFFNKEPEHLITYKSGNKQSQIDYILTNLSKLNNNKDPSWWDEEVKAALRNKKLCFTTVAELRFGRQPHTIQNR</sequence>
<dbReference type="OrthoDB" id="418748at2759"/>
<proteinExistence type="predicted"/>
<dbReference type="AlphaFoldDB" id="A0A8S3XZ11"/>
<dbReference type="PANTHER" id="PTHR23227:SF67">
    <property type="entry name" value="CRANIOFACIAL DEVELOPMENT PROTEIN 2-LIKE"/>
    <property type="match status" value="1"/>
</dbReference>
<reference evidence="1" key="1">
    <citation type="submission" date="2021-04" db="EMBL/GenBank/DDBJ databases">
        <authorList>
            <person name="Tunstrom K."/>
        </authorList>
    </citation>
    <scope>NUCLEOTIDE SEQUENCE</scope>
</reference>
<evidence type="ECO:0000313" key="1">
    <source>
        <dbReference type="EMBL" id="CAG5046624.1"/>
    </source>
</evidence>